<sequence length="65" mass="7673">MSKVVRVKYENGVLKPLESLELKEGEEVQVRIERNLRSRLKDIIGILGRSDEKELEKYLEETWLS</sequence>
<protein>
    <recommendedName>
        <fullName evidence="3">Antitoxin</fullName>
    </recommendedName>
</protein>
<comment type="caution">
    <text evidence="4">The sequence shown here is derived from an EMBL/GenBank/DDBJ whole genome shotgun (WGS) entry which is preliminary data.</text>
</comment>
<dbReference type="SUPFAM" id="SSF141694">
    <property type="entry name" value="AF2212/PG0164-like"/>
    <property type="match status" value="1"/>
</dbReference>
<name>A0A2R7Y5C9_9CREN</name>
<dbReference type="InterPro" id="IPR008203">
    <property type="entry name" value="AF2212-like"/>
</dbReference>
<comment type="similarity">
    <text evidence="1 3">Belongs to the UPF0165 family.</text>
</comment>
<dbReference type="AlphaFoldDB" id="A0A2R7Y5C9"/>
<dbReference type="Proteomes" id="UP000244093">
    <property type="component" value="Unassembled WGS sequence"/>
</dbReference>
<organism evidence="4 5">
    <name type="scientific">Zestosphaera tikiterensis</name>
    <dbReference type="NCBI Taxonomy" id="1973259"/>
    <lineage>
        <taxon>Archaea</taxon>
        <taxon>Thermoproteota</taxon>
        <taxon>Thermoprotei</taxon>
        <taxon>Desulfurococcales</taxon>
        <taxon>Desulfurococcaceae</taxon>
        <taxon>Zestosphaera</taxon>
    </lineage>
</organism>
<evidence type="ECO:0000313" key="4">
    <source>
        <dbReference type="EMBL" id="PUA32746.1"/>
    </source>
</evidence>
<evidence type="ECO:0000256" key="2">
    <source>
        <dbReference type="ARBA" id="ARBA00022649"/>
    </source>
</evidence>
<dbReference type="Gene3D" id="4.10.1150.10">
    <property type="entry name" value="AF2212/PG0164-like"/>
    <property type="match status" value="1"/>
</dbReference>
<gene>
    <name evidence="4" type="ORF">B7O98_04655</name>
</gene>
<reference evidence="4 5" key="1">
    <citation type="journal article" date="2018" name="Syst. Appl. Microbiol.">
        <title>A new symbiotic nanoarchaeote (Candidatus Nanoclepta minutus) and its host (Zestosphaera tikiterensis gen. nov., sp. nov.) from a New Zealand hot spring.</title>
        <authorList>
            <person name="St John E."/>
            <person name="Liu Y."/>
            <person name="Podar M."/>
            <person name="Stott M.B."/>
            <person name="Meneghin J."/>
            <person name="Chen Z."/>
            <person name="Lagutin K."/>
            <person name="Mitchell K."/>
            <person name="Reysenbach A.L."/>
        </authorList>
    </citation>
    <scope>NUCLEOTIDE SEQUENCE [LARGE SCALE GENOMIC DNA]</scope>
    <source>
        <strain evidence="4">NZ3</strain>
    </source>
</reference>
<dbReference type="EMBL" id="NBVN01000003">
    <property type="protein sequence ID" value="PUA32746.1"/>
    <property type="molecule type" value="Genomic_DNA"/>
</dbReference>
<comment type="function">
    <text evidence="3">Antitoxin component of a type II toxin-antitoxin (TA) system.</text>
</comment>
<evidence type="ECO:0000256" key="3">
    <source>
        <dbReference type="RuleBase" id="RU368051"/>
    </source>
</evidence>
<dbReference type="Pfam" id="PF01954">
    <property type="entry name" value="AF2212-like"/>
    <property type="match status" value="1"/>
</dbReference>
<evidence type="ECO:0000256" key="1">
    <source>
        <dbReference type="ARBA" id="ARBA00006615"/>
    </source>
</evidence>
<dbReference type="InterPro" id="IPR024069">
    <property type="entry name" value="AF2212-like_dom_sf"/>
</dbReference>
<accession>A0A2R7Y5C9</accession>
<keyword evidence="2 3" id="KW-1277">Toxin-antitoxin system</keyword>
<proteinExistence type="inferred from homology"/>
<evidence type="ECO:0000313" key="5">
    <source>
        <dbReference type="Proteomes" id="UP000244093"/>
    </source>
</evidence>